<feature type="domain" description="HTH LytTR-type" evidence="9">
    <location>
        <begin position="134"/>
        <end position="229"/>
    </location>
</feature>
<evidence type="ECO:0000259" key="8">
    <source>
        <dbReference type="PROSITE" id="PS50110"/>
    </source>
</evidence>
<dbReference type="Gene3D" id="2.40.50.1020">
    <property type="entry name" value="LytTr DNA-binding domain"/>
    <property type="match status" value="1"/>
</dbReference>
<keyword evidence="3" id="KW-0902">Two-component regulatory system</keyword>
<comment type="function">
    <text evidence="5">May play the central regulatory role in sporulation. It may be an element of the effector pathway responsible for the activation of sporulation genes in response to nutritional stress. Spo0A may act in concert with spo0H (a sigma factor) to control the expression of some genes that are critical to the sporulation process.</text>
</comment>
<protein>
    <recommendedName>
        <fullName evidence="1">Stage 0 sporulation protein A homolog</fullName>
    </recommendedName>
</protein>
<organism evidence="10 11">
    <name type="scientific">Oceanirhabdus seepicola</name>
    <dbReference type="NCBI Taxonomy" id="2828781"/>
    <lineage>
        <taxon>Bacteria</taxon>
        <taxon>Bacillati</taxon>
        <taxon>Bacillota</taxon>
        <taxon>Clostridia</taxon>
        <taxon>Eubacteriales</taxon>
        <taxon>Clostridiaceae</taxon>
        <taxon>Oceanirhabdus</taxon>
    </lineage>
</organism>
<comment type="caution">
    <text evidence="10">The sequence shown here is derived from an EMBL/GenBank/DDBJ whole genome shotgun (WGS) entry which is preliminary data.</text>
</comment>
<dbReference type="Pfam" id="PF04397">
    <property type="entry name" value="LytTR"/>
    <property type="match status" value="1"/>
</dbReference>
<evidence type="ECO:0000256" key="7">
    <source>
        <dbReference type="PROSITE-ProRule" id="PRU00169"/>
    </source>
</evidence>
<evidence type="ECO:0000256" key="6">
    <source>
        <dbReference type="ARBA" id="ARBA00037164"/>
    </source>
</evidence>
<evidence type="ECO:0000256" key="3">
    <source>
        <dbReference type="ARBA" id="ARBA00023012"/>
    </source>
</evidence>
<keyword evidence="11" id="KW-1185">Reference proteome</keyword>
<dbReference type="InterPro" id="IPR001789">
    <property type="entry name" value="Sig_transdc_resp-reg_receiver"/>
</dbReference>
<sequence>MLNIAICDDENIQTNSLKKVVSCYLELKGIEYKINEFSNGEALITAINKNSFDIIFLDIEMGGINGVETAKEIRKTQKHSIIIFVTAYSDFVFQGYEVKALNYILKPYKDEKIIQVLQSALDELISIQDVFYIIETKSGTQKINLSETCYFVSDRRKVCAVTSHGNIEFYEKLNILENQLPSFFIRIHQRYLVNLNYINAVEGKSATVNGENLPVSRTYNQNLVIAFAKTLLK</sequence>
<dbReference type="Proteomes" id="UP001056429">
    <property type="component" value="Unassembled WGS sequence"/>
</dbReference>
<keyword evidence="7" id="KW-0597">Phosphoprotein</keyword>
<evidence type="ECO:0000256" key="1">
    <source>
        <dbReference type="ARBA" id="ARBA00018672"/>
    </source>
</evidence>
<evidence type="ECO:0000313" key="10">
    <source>
        <dbReference type="EMBL" id="MCM1988917.1"/>
    </source>
</evidence>
<dbReference type="SMART" id="SM00448">
    <property type="entry name" value="REC"/>
    <property type="match status" value="1"/>
</dbReference>
<evidence type="ECO:0000259" key="9">
    <source>
        <dbReference type="PROSITE" id="PS50930"/>
    </source>
</evidence>
<reference evidence="10" key="2">
    <citation type="submission" date="2021-04" db="EMBL/GenBank/DDBJ databases">
        <authorList>
            <person name="Dong X."/>
        </authorList>
    </citation>
    <scope>NUCLEOTIDE SEQUENCE</scope>
    <source>
        <strain evidence="10">ZWT</strain>
    </source>
</reference>
<dbReference type="RefSeq" id="WP_250857781.1">
    <property type="nucleotide sequence ID" value="NZ_JAGSOJ010000001.1"/>
</dbReference>
<dbReference type="GO" id="GO:0000156">
    <property type="term" value="F:phosphorelay response regulator activity"/>
    <property type="evidence" value="ECO:0007669"/>
    <property type="project" value="InterPro"/>
</dbReference>
<dbReference type="InterPro" id="IPR007492">
    <property type="entry name" value="LytTR_DNA-bd_dom"/>
</dbReference>
<accession>A0A9J6NZ89</accession>
<evidence type="ECO:0000313" key="11">
    <source>
        <dbReference type="Proteomes" id="UP001056429"/>
    </source>
</evidence>
<feature type="domain" description="Response regulatory" evidence="8">
    <location>
        <begin position="3"/>
        <end position="121"/>
    </location>
</feature>
<dbReference type="PANTHER" id="PTHR37299:SF3">
    <property type="entry name" value="STAGE 0 SPORULATION PROTEIN A HOMOLOG"/>
    <property type="match status" value="1"/>
</dbReference>
<reference evidence="10" key="1">
    <citation type="journal article" date="2021" name="mSystems">
        <title>Bacteria and Archaea Synergistically Convert Glycine Betaine to Biogenic Methane in the Formosa Cold Seep of the South China Sea.</title>
        <authorList>
            <person name="Li L."/>
            <person name="Zhang W."/>
            <person name="Zhang S."/>
            <person name="Song L."/>
            <person name="Sun Q."/>
            <person name="Zhang H."/>
            <person name="Xiang H."/>
            <person name="Dong X."/>
        </authorList>
    </citation>
    <scope>NUCLEOTIDE SEQUENCE</scope>
    <source>
        <strain evidence="10">ZWT</strain>
    </source>
</reference>
<dbReference type="GO" id="GO:0003677">
    <property type="term" value="F:DNA binding"/>
    <property type="evidence" value="ECO:0007669"/>
    <property type="project" value="InterPro"/>
</dbReference>
<proteinExistence type="predicted"/>
<dbReference type="Pfam" id="PF00072">
    <property type="entry name" value="Response_reg"/>
    <property type="match status" value="1"/>
</dbReference>
<dbReference type="PROSITE" id="PS50930">
    <property type="entry name" value="HTH_LYTTR"/>
    <property type="match status" value="1"/>
</dbReference>
<feature type="modified residue" description="4-aspartylphosphate" evidence="7">
    <location>
        <position position="58"/>
    </location>
</feature>
<keyword evidence="2" id="KW-0963">Cytoplasm</keyword>
<name>A0A9J6NZ89_9CLOT</name>
<evidence type="ECO:0000256" key="4">
    <source>
        <dbReference type="ARBA" id="ARBA00023159"/>
    </source>
</evidence>
<dbReference type="PANTHER" id="PTHR37299">
    <property type="entry name" value="TRANSCRIPTIONAL REGULATOR-RELATED"/>
    <property type="match status" value="1"/>
</dbReference>
<evidence type="ECO:0000256" key="2">
    <source>
        <dbReference type="ARBA" id="ARBA00022490"/>
    </source>
</evidence>
<keyword evidence="4" id="KW-0010">Activator</keyword>
<dbReference type="InterPro" id="IPR046947">
    <property type="entry name" value="LytR-like"/>
</dbReference>
<dbReference type="InterPro" id="IPR011006">
    <property type="entry name" value="CheY-like_superfamily"/>
</dbReference>
<comment type="function">
    <text evidence="6">Required for high-level post-exponential phase expression of a series of secreted proteins.</text>
</comment>
<dbReference type="SUPFAM" id="SSF52172">
    <property type="entry name" value="CheY-like"/>
    <property type="match status" value="1"/>
</dbReference>
<dbReference type="AlphaFoldDB" id="A0A9J6NZ89"/>
<dbReference type="Gene3D" id="3.40.50.2300">
    <property type="match status" value="1"/>
</dbReference>
<dbReference type="EMBL" id="JAGSOJ010000001">
    <property type="protein sequence ID" value="MCM1988917.1"/>
    <property type="molecule type" value="Genomic_DNA"/>
</dbReference>
<gene>
    <name evidence="10" type="ORF">KDK92_04120</name>
</gene>
<dbReference type="SMART" id="SM00850">
    <property type="entry name" value="LytTR"/>
    <property type="match status" value="1"/>
</dbReference>
<evidence type="ECO:0000256" key="5">
    <source>
        <dbReference type="ARBA" id="ARBA00024867"/>
    </source>
</evidence>
<dbReference type="PROSITE" id="PS50110">
    <property type="entry name" value="RESPONSE_REGULATORY"/>
    <property type="match status" value="1"/>
</dbReference>